<accession>K5VUA7</accession>
<feature type="transmembrane region" description="Helical" evidence="3">
    <location>
        <begin position="130"/>
        <end position="153"/>
    </location>
</feature>
<protein>
    <recommendedName>
        <fullName evidence="6">Major facilitator superfamily (MFS) profile domain-containing protein</fullName>
    </recommendedName>
</protein>
<dbReference type="EMBL" id="JH930478">
    <property type="protein sequence ID" value="EKM50355.1"/>
    <property type="molecule type" value="Genomic_DNA"/>
</dbReference>
<dbReference type="PANTHER" id="PTHR11360">
    <property type="entry name" value="MONOCARBOXYLATE TRANSPORTER"/>
    <property type="match status" value="1"/>
</dbReference>
<feature type="transmembrane region" description="Helical" evidence="3">
    <location>
        <begin position="103"/>
        <end position="124"/>
    </location>
</feature>
<reference evidence="4 5" key="1">
    <citation type="journal article" date="2012" name="BMC Genomics">
        <title>Comparative genomics of the white-rot fungi, Phanerochaete carnosa and P. chrysosporium, to elucidate the genetic basis of the distinct wood types they colonize.</title>
        <authorList>
            <person name="Suzuki H."/>
            <person name="MacDonald J."/>
            <person name="Syed K."/>
            <person name="Salamov A."/>
            <person name="Hori C."/>
            <person name="Aerts A."/>
            <person name="Henrissat B."/>
            <person name="Wiebenga A."/>
            <person name="vanKuyk P.A."/>
            <person name="Barry K."/>
            <person name="Lindquist E."/>
            <person name="LaButti K."/>
            <person name="Lapidus A."/>
            <person name="Lucas S."/>
            <person name="Coutinho P."/>
            <person name="Gong Y."/>
            <person name="Samejima M."/>
            <person name="Mahadevan R."/>
            <person name="Abou-Zaid M."/>
            <person name="de Vries R.P."/>
            <person name="Igarashi K."/>
            <person name="Yadav J.S."/>
            <person name="Grigoriev I.V."/>
            <person name="Master E.R."/>
        </authorList>
    </citation>
    <scope>NUCLEOTIDE SEQUENCE [LARGE SCALE GENOMIC DNA]</scope>
    <source>
        <strain evidence="4 5">HHB-10118-sp</strain>
    </source>
</reference>
<evidence type="ECO:0000313" key="5">
    <source>
        <dbReference type="Proteomes" id="UP000008370"/>
    </source>
</evidence>
<evidence type="ECO:0000256" key="1">
    <source>
        <dbReference type="ARBA" id="ARBA00004141"/>
    </source>
</evidence>
<feature type="transmembrane region" description="Helical" evidence="3">
    <location>
        <begin position="308"/>
        <end position="326"/>
    </location>
</feature>
<organism evidence="4 5">
    <name type="scientific">Phanerochaete carnosa (strain HHB-10118-sp)</name>
    <name type="common">White-rot fungus</name>
    <name type="synonym">Peniophora carnosa</name>
    <dbReference type="NCBI Taxonomy" id="650164"/>
    <lineage>
        <taxon>Eukaryota</taxon>
        <taxon>Fungi</taxon>
        <taxon>Dikarya</taxon>
        <taxon>Basidiomycota</taxon>
        <taxon>Agaricomycotina</taxon>
        <taxon>Agaricomycetes</taxon>
        <taxon>Polyporales</taxon>
        <taxon>Phanerochaetaceae</taxon>
        <taxon>Phanerochaete</taxon>
    </lineage>
</organism>
<dbReference type="RefSeq" id="XP_007400631.1">
    <property type="nucleotide sequence ID" value="XM_007400569.1"/>
</dbReference>
<dbReference type="GO" id="GO:0022857">
    <property type="term" value="F:transmembrane transporter activity"/>
    <property type="evidence" value="ECO:0007669"/>
    <property type="project" value="InterPro"/>
</dbReference>
<comment type="subcellular location">
    <subcellularLocation>
        <location evidence="1">Membrane</location>
        <topology evidence="1">Multi-pass membrane protein</topology>
    </subcellularLocation>
</comment>
<feature type="transmembrane region" description="Helical" evidence="3">
    <location>
        <begin position="165"/>
        <end position="186"/>
    </location>
</feature>
<dbReference type="InterPro" id="IPR011701">
    <property type="entry name" value="MFS"/>
</dbReference>
<evidence type="ECO:0000256" key="3">
    <source>
        <dbReference type="SAM" id="Phobius"/>
    </source>
</evidence>
<dbReference type="InterPro" id="IPR050327">
    <property type="entry name" value="Proton-linked_MCT"/>
</dbReference>
<gene>
    <name evidence="4" type="ORF">PHACADRAFT_178098</name>
</gene>
<keyword evidence="3" id="KW-0812">Transmembrane</keyword>
<evidence type="ECO:0008006" key="6">
    <source>
        <dbReference type="Google" id="ProtNLM"/>
    </source>
</evidence>
<feature type="transmembrane region" description="Helical" evidence="3">
    <location>
        <begin position="198"/>
        <end position="219"/>
    </location>
</feature>
<dbReference type="GO" id="GO:0016020">
    <property type="term" value="C:membrane"/>
    <property type="evidence" value="ECO:0007669"/>
    <property type="project" value="UniProtKB-SubCell"/>
</dbReference>
<feature type="transmembrane region" description="Helical" evidence="3">
    <location>
        <begin position="77"/>
        <end position="96"/>
    </location>
</feature>
<keyword evidence="3" id="KW-0472">Membrane</keyword>
<keyword evidence="3" id="KW-1133">Transmembrane helix</keyword>
<feature type="transmembrane region" description="Helical" evidence="3">
    <location>
        <begin position="332"/>
        <end position="351"/>
    </location>
</feature>
<dbReference type="Gene3D" id="1.20.1250.20">
    <property type="entry name" value="MFS general substrate transporter like domains"/>
    <property type="match status" value="2"/>
</dbReference>
<feature type="transmembrane region" description="Helical" evidence="3">
    <location>
        <begin position="38"/>
        <end position="57"/>
    </location>
</feature>
<feature type="transmembrane region" description="Helical" evidence="3">
    <location>
        <begin position="372"/>
        <end position="393"/>
    </location>
</feature>
<dbReference type="KEGG" id="pco:PHACADRAFT_178098"/>
<dbReference type="InParanoid" id="K5VUA7"/>
<dbReference type="OrthoDB" id="6499973at2759"/>
<dbReference type="GeneID" id="18909837"/>
<dbReference type="SUPFAM" id="SSF103473">
    <property type="entry name" value="MFS general substrate transporter"/>
    <property type="match status" value="1"/>
</dbReference>
<dbReference type="PANTHER" id="PTHR11360:SF234">
    <property type="entry name" value="MFS-TYPE TRANSPORTER DBAD-RELATED"/>
    <property type="match status" value="1"/>
</dbReference>
<sequence>MATLVEKPSQDSVTAHALEANVRTADATDEPPDGGLRAWMCVAGGWLACFSTFGYASSFGVYQDLYTLTGMSSASNISWIGSLQLCLMFMLGILSGKLLDEGYFHHVCISGSVLYVFSMFMLSLADTSRYYQVLLSQGIGMGLGGGLVLIPAISVQAHHWKKRRSLAMGITFTGSSSGGVVFPIMINRLLHSSIGFAWGTRASAFLITGLLAIANCLMSTRFPNAKTRANRPKLNLKEKLTDAPFMITVAGIFLICWGLFLPYFYLQLFVTLHGLSSTFAFYTLAILNGASTFGRTLLNSLGDVYGPLNLLCAAAVVTGALIFAMFGASNTAGAVIFAIVYGFFSGGWLSLLPPSLALMSKDINEIGVRIGVAYFITSWAMLTGTPIAGALFMGNNWGKPIAFSGVSDPFFCIGPWGLACG</sequence>
<dbReference type="InterPro" id="IPR036259">
    <property type="entry name" value="MFS_trans_sf"/>
</dbReference>
<dbReference type="Pfam" id="PF07690">
    <property type="entry name" value="MFS_1"/>
    <property type="match status" value="1"/>
</dbReference>
<proteinExistence type="inferred from homology"/>
<feature type="transmembrane region" description="Helical" evidence="3">
    <location>
        <begin position="266"/>
        <end position="287"/>
    </location>
</feature>
<dbReference type="HOGENOM" id="CLU_001265_1_1_1"/>
<name>K5VUA7_PHACS</name>
<evidence type="ECO:0000256" key="2">
    <source>
        <dbReference type="ARBA" id="ARBA00006727"/>
    </source>
</evidence>
<dbReference type="AlphaFoldDB" id="K5VUA7"/>
<keyword evidence="5" id="KW-1185">Reference proteome</keyword>
<comment type="similarity">
    <text evidence="2">Belongs to the major facilitator superfamily. Monocarboxylate porter (TC 2.A.1.13) family.</text>
</comment>
<evidence type="ECO:0000313" key="4">
    <source>
        <dbReference type="EMBL" id="EKM50355.1"/>
    </source>
</evidence>
<feature type="transmembrane region" description="Helical" evidence="3">
    <location>
        <begin position="240"/>
        <end position="260"/>
    </location>
</feature>
<dbReference type="Proteomes" id="UP000008370">
    <property type="component" value="Unassembled WGS sequence"/>
</dbReference>